<protein>
    <submittedName>
        <fullName evidence="1">Uncharacterized protein</fullName>
    </submittedName>
</protein>
<proteinExistence type="predicted"/>
<sequence>MFCDLFKAFDYVNHETLNPKLRFYGIESRALGSLSRIALCARQVDVDSARDIVYVRGPRGRTAGIGPRQGDFCFGRNMGHLYCSVKDAARARRSGTLPDCQTFQIRRNRARELRHHYEKF</sequence>
<dbReference type="EMBL" id="BGZK01002585">
    <property type="protein sequence ID" value="GBP95106.1"/>
    <property type="molecule type" value="Genomic_DNA"/>
</dbReference>
<dbReference type="Proteomes" id="UP000299102">
    <property type="component" value="Unassembled WGS sequence"/>
</dbReference>
<comment type="caution">
    <text evidence="1">The sequence shown here is derived from an EMBL/GenBank/DDBJ whole genome shotgun (WGS) entry which is preliminary data.</text>
</comment>
<reference evidence="1 2" key="1">
    <citation type="journal article" date="2019" name="Commun. Biol.">
        <title>The bagworm genome reveals a unique fibroin gene that provides high tensile strength.</title>
        <authorList>
            <person name="Kono N."/>
            <person name="Nakamura H."/>
            <person name="Ohtoshi R."/>
            <person name="Tomita M."/>
            <person name="Numata K."/>
            <person name="Arakawa K."/>
        </authorList>
    </citation>
    <scope>NUCLEOTIDE SEQUENCE [LARGE SCALE GENOMIC DNA]</scope>
</reference>
<evidence type="ECO:0000313" key="1">
    <source>
        <dbReference type="EMBL" id="GBP95106.1"/>
    </source>
</evidence>
<evidence type="ECO:0000313" key="2">
    <source>
        <dbReference type="Proteomes" id="UP000299102"/>
    </source>
</evidence>
<dbReference type="AlphaFoldDB" id="A0A4C2A340"/>
<name>A0A4C2A340_EUMVA</name>
<keyword evidence="2" id="KW-1185">Reference proteome</keyword>
<accession>A0A4C2A340</accession>
<organism evidence="1 2">
    <name type="scientific">Eumeta variegata</name>
    <name type="common">Bagworm moth</name>
    <name type="synonym">Eumeta japonica</name>
    <dbReference type="NCBI Taxonomy" id="151549"/>
    <lineage>
        <taxon>Eukaryota</taxon>
        <taxon>Metazoa</taxon>
        <taxon>Ecdysozoa</taxon>
        <taxon>Arthropoda</taxon>
        <taxon>Hexapoda</taxon>
        <taxon>Insecta</taxon>
        <taxon>Pterygota</taxon>
        <taxon>Neoptera</taxon>
        <taxon>Endopterygota</taxon>
        <taxon>Lepidoptera</taxon>
        <taxon>Glossata</taxon>
        <taxon>Ditrysia</taxon>
        <taxon>Tineoidea</taxon>
        <taxon>Psychidae</taxon>
        <taxon>Oiketicinae</taxon>
        <taxon>Eumeta</taxon>
    </lineage>
</organism>
<dbReference type="OrthoDB" id="426210at2759"/>
<gene>
    <name evidence="1" type="ORF">EVAR_68970_1</name>
</gene>